<organism evidence="1">
    <name type="scientific">Arundo donax</name>
    <name type="common">Giant reed</name>
    <name type="synonym">Donax arundinaceus</name>
    <dbReference type="NCBI Taxonomy" id="35708"/>
    <lineage>
        <taxon>Eukaryota</taxon>
        <taxon>Viridiplantae</taxon>
        <taxon>Streptophyta</taxon>
        <taxon>Embryophyta</taxon>
        <taxon>Tracheophyta</taxon>
        <taxon>Spermatophyta</taxon>
        <taxon>Magnoliopsida</taxon>
        <taxon>Liliopsida</taxon>
        <taxon>Poales</taxon>
        <taxon>Poaceae</taxon>
        <taxon>PACMAD clade</taxon>
        <taxon>Arundinoideae</taxon>
        <taxon>Arundineae</taxon>
        <taxon>Arundo</taxon>
    </lineage>
</organism>
<dbReference type="AlphaFoldDB" id="A0A0A9DP59"/>
<evidence type="ECO:0000313" key="1">
    <source>
        <dbReference type="EMBL" id="JAD89566.1"/>
    </source>
</evidence>
<protein>
    <submittedName>
        <fullName evidence="1">Uncharacterized protein</fullName>
    </submittedName>
</protein>
<proteinExistence type="predicted"/>
<accession>A0A0A9DP59</accession>
<reference evidence="1" key="1">
    <citation type="submission" date="2014-09" db="EMBL/GenBank/DDBJ databases">
        <authorList>
            <person name="Magalhaes I.L.F."/>
            <person name="Oliveira U."/>
            <person name="Santos F.R."/>
            <person name="Vidigal T.H.D.A."/>
            <person name="Brescovit A.D."/>
            <person name="Santos A.J."/>
        </authorList>
    </citation>
    <scope>NUCLEOTIDE SEQUENCE</scope>
    <source>
        <tissue evidence="1">Shoot tissue taken approximately 20 cm above the soil surface</tissue>
    </source>
</reference>
<name>A0A0A9DP59_ARUDO</name>
<reference evidence="1" key="2">
    <citation type="journal article" date="2015" name="Data Brief">
        <title>Shoot transcriptome of the giant reed, Arundo donax.</title>
        <authorList>
            <person name="Barrero R.A."/>
            <person name="Guerrero F.D."/>
            <person name="Moolhuijzen P."/>
            <person name="Goolsby J.A."/>
            <person name="Tidwell J."/>
            <person name="Bellgard S.E."/>
            <person name="Bellgard M.I."/>
        </authorList>
    </citation>
    <scope>NUCLEOTIDE SEQUENCE</scope>
    <source>
        <tissue evidence="1">Shoot tissue taken approximately 20 cm above the soil surface</tissue>
    </source>
</reference>
<dbReference type="EMBL" id="GBRH01208329">
    <property type="protein sequence ID" value="JAD89566.1"/>
    <property type="molecule type" value="Transcribed_RNA"/>
</dbReference>
<sequence>MREYCCASIPTHLWPEAGSFSGAQHDGPLCASHRRMSTN</sequence>